<evidence type="ECO:0000313" key="6">
    <source>
        <dbReference type="Proteomes" id="UP001489509"/>
    </source>
</evidence>
<reference evidence="5 6" key="1">
    <citation type="submission" date="2024-03" db="EMBL/GenBank/DDBJ databases">
        <title>Human intestinal bacterial collection.</title>
        <authorList>
            <person name="Pauvert C."/>
            <person name="Hitch T.C.A."/>
            <person name="Clavel T."/>
        </authorList>
    </citation>
    <scope>NUCLEOTIDE SEQUENCE [LARGE SCALE GENOMIC DNA]</scope>
    <source>
        <strain evidence="5 6">CLA-JM-H44</strain>
    </source>
</reference>
<dbReference type="NCBIfam" id="TIGR00152">
    <property type="entry name" value="dephospho-CoA kinase"/>
    <property type="match status" value="1"/>
</dbReference>
<dbReference type="SUPFAM" id="SSF52540">
    <property type="entry name" value="P-loop containing nucleoside triphosphate hydrolases"/>
    <property type="match status" value="1"/>
</dbReference>
<dbReference type="Pfam" id="PF01121">
    <property type="entry name" value="CoaE"/>
    <property type="match status" value="1"/>
</dbReference>
<dbReference type="InterPro" id="IPR001977">
    <property type="entry name" value="Depp_CoAkinase"/>
</dbReference>
<keyword evidence="6" id="KW-1185">Reference proteome</keyword>
<comment type="catalytic activity">
    <reaction evidence="3">
        <text>3'-dephospho-CoA + ATP = ADP + CoA + H(+)</text>
        <dbReference type="Rhea" id="RHEA:18245"/>
        <dbReference type="ChEBI" id="CHEBI:15378"/>
        <dbReference type="ChEBI" id="CHEBI:30616"/>
        <dbReference type="ChEBI" id="CHEBI:57287"/>
        <dbReference type="ChEBI" id="CHEBI:57328"/>
        <dbReference type="ChEBI" id="CHEBI:456216"/>
        <dbReference type="EC" id="2.7.1.24"/>
    </reaction>
</comment>
<feature type="binding site" evidence="3">
    <location>
        <begin position="13"/>
        <end position="18"/>
    </location>
    <ligand>
        <name>ATP</name>
        <dbReference type="ChEBI" id="CHEBI:30616"/>
    </ligand>
</feature>
<dbReference type="GO" id="GO:0004140">
    <property type="term" value="F:dephospho-CoA kinase activity"/>
    <property type="evidence" value="ECO:0007669"/>
    <property type="project" value="UniProtKB-EC"/>
</dbReference>
<dbReference type="Proteomes" id="UP001489509">
    <property type="component" value="Unassembled WGS sequence"/>
</dbReference>
<protein>
    <recommendedName>
        <fullName evidence="3 4">Dephospho-CoA kinase</fullName>
        <ecNumber evidence="3 4">2.7.1.24</ecNumber>
    </recommendedName>
    <alternativeName>
        <fullName evidence="3">Dephosphocoenzyme A kinase</fullName>
    </alternativeName>
</protein>
<gene>
    <name evidence="3 5" type="primary">coaE</name>
    <name evidence="5" type="ORF">WMO26_05545</name>
</gene>
<comment type="subcellular location">
    <subcellularLocation>
        <location evidence="3">Cytoplasm</location>
    </subcellularLocation>
</comment>
<dbReference type="PROSITE" id="PS51219">
    <property type="entry name" value="DPCK"/>
    <property type="match status" value="1"/>
</dbReference>
<dbReference type="PANTHER" id="PTHR10695">
    <property type="entry name" value="DEPHOSPHO-COA KINASE-RELATED"/>
    <property type="match status" value="1"/>
</dbReference>
<name>A0ABV1DYZ6_9FIRM</name>
<keyword evidence="3 5" id="KW-0808">Transferase</keyword>
<evidence type="ECO:0000313" key="5">
    <source>
        <dbReference type="EMBL" id="MEQ2440289.1"/>
    </source>
</evidence>
<accession>A0ABV1DYZ6</accession>
<dbReference type="CDD" id="cd02022">
    <property type="entry name" value="DPCK"/>
    <property type="match status" value="1"/>
</dbReference>
<evidence type="ECO:0000256" key="4">
    <source>
        <dbReference type="NCBIfam" id="TIGR00152"/>
    </source>
</evidence>
<dbReference type="EC" id="2.7.1.24" evidence="3 4"/>
<comment type="similarity">
    <text evidence="3">Belongs to the CoaE family.</text>
</comment>
<dbReference type="PANTHER" id="PTHR10695:SF46">
    <property type="entry name" value="BIFUNCTIONAL COENZYME A SYNTHASE-RELATED"/>
    <property type="match status" value="1"/>
</dbReference>
<keyword evidence="2 3" id="KW-0067">ATP-binding</keyword>
<dbReference type="InterPro" id="IPR027417">
    <property type="entry name" value="P-loop_NTPase"/>
</dbReference>
<dbReference type="Gene3D" id="3.40.50.300">
    <property type="entry name" value="P-loop containing nucleotide triphosphate hydrolases"/>
    <property type="match status" value="1"/>
</dbReference>
<dbReference type="EMBL" id="JBBMFD010000006">
    <property type="protein sequence ID" value="MEQ2440289.1"/>
    <property type="molecule type" value="Genomic_DNA"/>
</dbReference>
<keyword evidence="3 5" id="KW-0418">Kinase</keyword>
<keyword evidence="1 3" id="KW-0547">Nucleotide-binding</keyword>
<evidence type="ECO:0000256" key="3">
    <source>
        <dbReference type="HAMAP-Rule" id="MF_00376"/>
    </source>
</evidence>
<comment type="caution">
    <text evidence="5">The sequence shown here is derived from an EMBL/GenBank/DDBJ whole genome shotgun (WGS) entry which is preliminary data.</text>
</comment>
<sequence length="203" mass="21682">MSHVILGLTGPTGAGKSTVAGLLSGLGFAVVDADLVAREVMEPGSPLLLELSDRFGSDILREDGSLDRRLLAARAFSSKEGSAALNAITHPAICRRAKSRMEALAAAGNSFLLFDAPLLFESGADQICDVTACVVADEETRLARIMARDGISLAEARLRMSAQPPASFYTDRCDYVLENNGDAAHLNTQVRTLMETLRRRMTG</sequence>
<proteinExistence type="inferred from homology"/>
<organism evidence="5 6">
    <name type="scientific">Solibaculum intestinale</name>
    <dbReference type="NCBI Taxonomy" id="3133165"/>
    <lineage>
        <taxon>Bacteria</taxon>
        <taxon>Bacillati</taxon>
        <taxon>Bacillota</taxon>
        <taxon>Clostridia</taxon>
        <taxon>Eubacteriales</taxon>
        <taxon>Oscillospiraceae</taxon>
        <taxon>Solibaculum</taxon>
    </lineage>
</organism>
<keyword evidence="3" id="KW-0173">Coenzyme A biosynthesis</keyword>
<evidence type="ECO:0000256" key="1">
    <source>
        <dbReference type="ARBA" id="ARBA00022741"/>
    </source>
</evidence>
<comment type="pathway">
    <text evidence="3">Cofactor biosynthesis; coenzyme A biosynthesis; CoA from (R)-pantothenate: step 5/5.</text>
</comment>
<dbReference type="RefSeq" id="WP_349218754.1">
    <property type="nucleotide sequence ID" value="NZ_JBBMFD010000006.1"/>
</dbReference>
<keyword evidence="3" id="KW-0963">Cytoplasm</keyword>
<dbReference type="HAMAP" id="MF_00376">
    <property type="entry name" value="Dephospho_CoA_kinase"/>
    <property type="match status" value="1"/>
</dbReference>
<comment type="function">
    <text evidence="3">Catalyzes the phosphorylation of the 3'-hydroxyl group of dephosphocoenzyme A to form coenzyme A.</text>
</comment>
<evidence type="ECO:0000256" key="2">
    <source>
        <dbReference type="ARBA" id="ARBA00022840"/>
    </source>
</evidence>